<dbReference type="AlphaFoldDB" id="A0AAX2JAE3"/>
<dbReference type="InterPro" id="IPR022225">
    <property type="entry name" value="Phage_tail_fibre_N"/>
</dbReference>
<organism evidence="2 3">
    <name type="scientific">Fusobacterium ulcerans</name>
    <dbReference type="NCBI Taxonomy" id="861"/>
    <lineage>
        <taxon>Bacteria</taxon>
        <taxon>Fusobacteriati</taxon>
        <taxon>Fusobacteriota</taxon>
        <taxon>Fusobacteriia</taxon>
        <taxon>Fusobacteriales</taxon>
        <taxon>Fusobacteriaceae</taxon>
        <taxon>Fusobacterium</taxon>
    </lineage>
</organism>
<proteinExistence type="predicted"/>
<reference evidence="2 3" key="1">
    <citation type="submission" date="2018-06" db="EMBL/GenBank/DDBJ databases">
        <authorList>
            <consortium name="Pathogen Informatics"/>
            <person name="Doyle S."/>
        </authorList>
    </citation>
    <scope>NUCLEOTIDE SEQUENCE [LARGE SCALE GENOMIC DNA]</scope>
    <source>
        <strain evidence="2 3">NCTC12112</strain>
    </source>
</reference>
<sequence length="365" mass="41050">MGYNGLTNFGIEYQARMTAENKPVTLTKVRVGNGSIPASQTGATTTNLYSYKKEVEILAKEQVENAVKLQILLNNLDQEIGFYVKELGVYVQDGAEEKLYWYINKDNPSYLDNKNVPSKHRYNLFLEVTNVETIIINFTGQGLLADKKYVDDSIADFETGYNITLNDIRNKINSKMVAGTLINSMNTGENIVKALQGNAGLNFDPNLLYLDNIGTKTKGYVYLDSRVKGVFECLNTTSSTANETVNFLNISNKSNSDKLENLKGFWALEPTEFKFKTPMTFTKKLIENDIVFVNMGFYLGDYSYTRTKIFTSKAISGLELSGFYSADIKQPFSFSLNINTDNILVDRQTGFSTNTMVISVYVLRI</sequence>
<dbReference type="Proteomes" id="UP000249008">
    <property type="component" value="Chromosome 1"/>
</dbReference>
<accession>A0AAX2JAE3</accession>
<protein>
    <recommendedName>
        <fullName evidence="1">Phage tail fibre protein N-terminal domain-containing protein</fullName>
    </recommendedName>
</protein>
<dbReference type="RefSeq" id="WP_005976838.1">
    <property type="nucleotide sequence ID" value="NZ_CABKNW010000001.1"/>
</dbReference>
<dbReference type="Pfam" id="PF12571">
    <property type="entry name" value="Phage_tail_fib"/>
    <property type="match status" value="1"/>
</dbReference>
<name>A0AAX2JAE3_9FUSO</name>
<dbReference type="GeneID" id="78455626"/>
<gene>
    <name evidence="2" type="ORF">NCTC12112_01055</name>
</gene>
<dbReference type="EMBL" id="LS483487">
    <property type="protein sequence ID" value="SQJ01009.1"/>
    <property type="molecule type" value="Genomic_DNA"/>
</dbReference>
<evidence type="ECO:0000313" key="3">
    <source>
        <dbReference type="Proteomes" id="UP000249008"/>
    </source>
</evidence>
<feature type="domain" description="Phage tail fibre protein N-terminal" evidence="1">
    <location>
        <begin position="6"/>
        <end position="95"/>
    </location>
</feature>
<evidence type="ECO:0000313" key="2">
    <source>
        <dbReference type="EMBL" id="SQJ01009.1"/>
    </source>
</evidence>
<evidence type="ECO:0000259" key="1">
    <source>
        <dbReference type="Pfam" id="PF12571"/>
    </source>
</evidence>